<dbReference type="AlphaFoldDB" id="A0A0M9BMS2"/>
<dbReference type="OrthoDB" id="9815425at2"/>
<name>A0A0M9BMS2_9BACL</name>
<dbReference type="Gene3D" id="3.40.50.1820">
    <property type="entry name" value="alpha/beta hydrolase"/>
    <property type="match status" value="1"/>
</dbReference>
<dbReference type="Pfam" id="PF07859">
    <property type="entry name" value="Abhydrolase_3"/>
    <property type="match status" value="1"/>
</dbReference>
<dbReference type="Proteomes" id="UP000037688">
    <property type="component" value="Unassembled WGS sequence"/>
</dbReference>
<sequence>MSFVDRVVPELRDTLSQFPGFNLKGGLQVSRAMLVNPPIENSDDVRTANRMIAGAAGDMLVKIYEPSERTGDKLPAMLWIHGGGYVLGHPDMDDALCERFVQAAHCVVVSVDYRLAPEYPYPAGLHDCYAGLLWMTDETESLGIDLSRVAIAGASGGGGLTAALAQMVRDKGGPSLIFQMPLYPMLDDQNISASSHEITEQNATWNRTNNLEAWSMYLGGEKERLEGNEEHHMPSYAVPARTENLAGLPPMYTCVGQLDLFRDETIEYVTRLAAAGVDVEMHLYPGAYHCFEVFVPDAEVSQRASQDYIRAMASVLNPSWEQ</sequence>
<reference evidence="3 4" key="1">
    <citation type="submission" date="2015-08" db="EMBL/GenBank/DDBJ databases">
        <title>Draft genome sequence of cellulolytic and xylanolytic Paenibacillus sp. A59, isolated from a decaying forest soil from Patagonia, Argentina.</title>
        <authorList>
            <person name="Ghio S."/>
            <person name="Caceres A.M."/>
            <person name="Talia P."/>
            <person name="Grasso D."/>
            <person name="Campos E."/>
        </authorList>
    </citation>
    <scope>NUCLEOTIDE SEQUENCE [LARGE SCALE GENOMIC DNA]</scope>
    <source>
        <strain evidence="3 4">A59</strain>
    </source>
</reference>
<dbReference type="GO" id="GO:0016787">
    <property type="term" value="F:hydrolase activity"/>
    <property type="evidence" value="ECO:0007669"/>
    <property type="project" value="UniProtKB-KW"/>
</dbReference>
<comment type="caution">
    <text evidence="3">The sequence shown here is derived from an EMBL/GenBank/DDBJ whole genome shotgun (WGS) entry which is preliminary data.</text>
</comment>
<dbReference type="SUPFAM" id="SSF53474">
    <property type="entry name" value="alpha/beta-Hydrolases"/>
    <property type="match status" value="1"/>
</dbReference>
<dbReference type="PANTHER" id="PTHR48081">
    <property type="entry name" value="AB HYDROLASE SUPERFAMILY PROTEIN C4A8.06C"/>
    <property type="match status" value="1"/>
</dbReference>
<dbReference type="PATRIC" id="fig|1705561.3.peg.3135"/>
<proteinExistence type="predicted"/>
<dbReference type="InterPro" id="IPR029058">
    <property type="entry name" value="AB_hydrolase_fold"/>
</dbReference>
<evidence type="ECO:0000313" key="3">
    <source>
        <dbReference type="EMBL" id="KOY15438.1"/>
    </source>
</evidence>
<gene>
    <name evidence="3" type="ORF">AMS66_15370</name>
</gene>
<evidence type="ECO:0000256" key="1">
    <source>
        <dbReference type="ARBA" id="ARBA00022801"/>
    </source>
</evidence>
<dbReference type="InterPro" id="IPR013094">
    <property type="entry name" value="AB_hydrolase_3"/>
</dbReference>
<keyword evidence="1" id="KW-0378">Hydrolase</keyword>
<accession>A0A0M9BMS2</accession>
<dbReference type="PANTHER" id="PTHR48081:SF8">
    <property type="entry name" value="ALPHA_BETA HYDROLASE FOLD-3 DOMAIN-CONTAINING PROTEIN-RELATED"/>
    <property type="match status" value="1"/>
</dbReference>
<protein>
    <submittedName>
        <fullName evidence="3">Lipase</fullName>
    </submittedName>
</protein>
<evidence type="ECO:0000313" key="4">
    <source>
        <dbReference type="Proteomes" id="UP000037688"/>
    </source>
</evidence>
<evidence type="ECO:0000259" key="2">
    <source>
        <dbReference type="Pfam" id="PF07859"/>
    </source>
</evidence>
<dbReference type="RefSeq" id="WP_053781651.1">
    <property type="nucleotide sequence ID" value="NZ_LITU01000060.1"/>
</dbReference>
<dbReference type="InterPro" id="IPR050300">
    <property type="entry name" value="GDXG_lipolytic_enzyme"/>
</dbReference>
<dbReference type="EMBL" id="LITU01000060">
    <property type="protein sequence ID" value="KOY15438.1"/>
    <property type="molecule type" value="Genomic_DNA"/>
</dbReference>
<keyword evidence="4" id="KW-1185">Reference proteome</keyword>
<feature type="domain" description="Alpha/beta hydrolase fold-3" evidence="2">
    <location>
        <begin position="77"/>
        <end position="291"/>
    </location>
</feature>
<organism evidence="3 4">
    <name type="scientific">Paenibacillus xylanivorans</name>
    <dbReference type="NCBI Taxonomy" id="1705561"/>
    <lineage>
        <taxon>Bacteria</taxon>
        <taxon>Bacillati</taxon>
        <taxon>Bacillota</taxon>
        <taxon>Bacilli</taxon>
        <taxon>Bacillales</taxon>
        <taxon>Paenibacillaceae</taxon>
        <taxon>Paenibacillus</taxon>
    </lineage>
</organism>